<dbReference type="HOGENOM" id="CLU_150157_0_0_1"/>
<keyword evidence="2" id="KW-1133">Transmembrane helix</keyword>
<sequence>MAASHARDFSAKQLSWIFIPILLILFVLGAIIFGRYYSRRRRATRQLIAAGVVSQDLEKAAANAHRSISHVPLPAPYYGREHPGSGSDSSSFESIKKKRRIVSKLPSPREYVLEDVDLGGDVEVPMPAYDRPRRDSETGIYSTR</sequence>
<evidence type="ECO:0000313" key="3">
    <source>
        <dbReference type="EMBL" id="EPE34013.1"/>
    </source>
</evidence>
<dbReference type="GeneID" id="19466079"/>
<protein>
    <submittedName>
        <fullName evidence="3">Uncharacterized protein</fullName>
    </submittedName>
</protein>
<name>S3E6K2_GLAL2</name>
<gene>
    <name evidence="3" type="ORF">GLAREA_07026</name>
</gene>
<dbReference type="EMBL" id="KE145357">
    <property type="protein sequence ID" value="EPE34013.1"/>
    <property type="molecule type" value="Genomic_DNA"/>
</dbReference>
<feature type="transmembrane region" description="Helical" evidence="2">
    <location>
        <begin position="14"/>
        <end position="37"/>
    </location>
</feature>
<dbReference type="OrthoDB" id="10413025at2759"/>
<keyword evidence="2" id="KW-0472">Membrane</keyword>
<dbReference type="AlphaFoldDB" id="S3E6K2"/>
<evidence type="ECO:0000313" key="4">
    <source>
        <dbReference type="Proteomes" id="UP000016922"/>
    </source>
</evidence>
<dbReference type="KEGG" id="glz:GLAREA_07026"/>
<feature type="region of interest" description="Disordered" evidence="1">
    <location>
        <begin position="124"/>
        <end position="144"/>
    </location>
</feature>
<keyword evidence="2" id="KW-0812">Transmembrane</keyword>
<evidence type="ECO:0000256" key="1">
    <source>
        <dbReference type="SAM" id="MobiDB-lite"/>
    </source>
</evidence>
<organism evidence="3 4">
    <name type="scientific">Glarea lozoyensis (strain ATCC 20868 / MF5171)</name>
    <dbReference type="NCBI Taxonomy" id="1116229"/>
    <lineage>
        <taxon>Eukaryota</taxon>
        <taxon>Fungi</taxon>
        <taxon>Dikarya</taxon>
        <taxon>Ascomycota</taxon>
        <taxon>Pezizomycotina</taxon>
        <taxon>Leotiomycetes</taxon>
        <taxon>Helotiales</taxon>
        <taxon>Helotiaceae</taxon>
        <taxon>Glarea</taxon>
    </lineage>
</organism>
<feature type="region of interest" description="Disordered" evidence="1">
    <location>
        <begin position="74"/>
        <end position="96"/>
    </location>
</feature>
<dbReference type="RefSeq" id="XP_008079165.1">
    <property type="nucleotide sequence ID" value="XM_008080974.1"/>
</dbReference>
<evidence type="ECO:0000256" key="2">
    <source>
        <dbReference type="SAM" id="Phobius"/>
    </source>
</evidence>
<dbReference type="Proteomes" id="UP000016922">
    <property type="component" value="Unassembled WGS sequence"/>
</dbReference>
<proteinExistence type="predicted"/>
<keyword evidence="4" id="KW-1185">Reference proteome</keyword>
<reference evidence="3 4" key="1">
    <citation type="journal article" date="2013" name="BMC Genomics">
        <title>Genomics-driven discovery of the pneumocandin biosynthetic gene cluster in the fungus Glarea lozoyensis.</title>
        <authorList>
            <person name="Chen L."/>
            <person name="Yue Q."/>
            <person name="Zhang X."/>
            <person name="Xiang M."/>
            <person name="Wang C."/>
            <person name="Li S."/>
            <person name="Che Y."/>
            <person name="Ortiz-Lopez F.J."/>
            <person name="Bills G.F."/>
            <person name="Liu X."/>
            <person name="An Z."/>
        </authorList>
    </citation>
    <scope>NUCLEOTIDE SEQUENCE [LARGE SCALE GENOMIC DNA]</scope>
    <source>
        <strain evidence="4">ATCC 20868 / MF5171</strain>
    </source>
</reference>
<accession>S3E6K2</accession>